<dbReference type="Pfam" id="PF11999">
    <property type="entry name" value="Ice_binding"/>
    <property type="match status" value="1"/>
</dbReference>
<protein>
    <recommendedName>
        <fullName evidence="3">Hedgehog/Intein (Hint) domain-containing protein</fullName>
    </recommendedName>
</protein>
<dbReference type="Pfam" id="PF13403">
    <property type="entry name" value="Hint_2"/>
    <property type="match status" value="1"/>
</dbReference>
<name>A0A6C0B1V4_9ZZZZ</name>
<feature type="domain" description="Hedgehog/Intein (Hint)" evidence="3">
    <location>
        <begin position="255"/>
        <end position="384"/>
    </location>
</feature>
<reference evidence="4" key="1">
    <citation type="journal article" date="2020" name="Nature">
        <title>Giant virus diversity and host interactions through global metagenomics.</title>
        <authorList>
            <person name="Schulz F."/>
            <person name="Roux S."/>
            <person name="Paez-Espino D."/>
            <person name="Jungbluth S."/>
            <person name="Walsh D.A."/>
            <person name="Denef V.J."/>
            <person name="McMahon K.D."/>
            <person name="Konstantinidis K.T."/>
            <person name="Eloe-Fadrosh E.A."/>
            <person name="Kyrpides N.C."/>
            <person name="Woyke T."/>
        </authorList>
    </citation>
    <scope>NUCLEOTIDE SEQUENCE</scope>
    <source>
        <strain evidence="4">GVMAG-M-3300009185-7</strain>
    </source>
</reference>
<dbReference type="EMBL" id="MN739050">
    <property type="protein sequence ID" value="QHS86066.1"/>
    <property type="molecule type" value="Genomic_DNA"/>
</dbReference>
<evidence type="ECO:0000256" key="1">
    <source>
        <dbReference type="ARBA" id="ARBA00005445"/>
    </source>
</evidence>
<proteinExistence type="inferred from homology"/>
<accession>A0A6C0B1V4</accession>
<comment type="similarity">
    <text evidence="1">Belongs to the ice-binding protein family.</text>
</comment>
<dbReference type="InterPro" id="IPR028992">
    <property type="entry name" value="Hedgehog/Intein_dom"/>
</dbReference>
<dbReference type="InterPro" id="IPR021884">
    <property type="entry name" value="Ice-bd_prot"/>
</dbReference>
<evidence type="ECO:0000256" key="2">
    <source>
        <dbReference type="ARBA" id="ARBA00022729"/>
    </source>
</evidence>
<organism evidence="4">
    <name type="scientific">viral metagenome</name>
    <dbReference type="NCBI Taxonomy" id="1070528"/>
    <lineage>
        <taxon>unclassified sequences</taxon>
        <taxon>metagenomes</taxon>
        <taxon>organismal metagenomes</taxon>
    </lineage>
</organism>
<keyword evidence="2" id="KW-0732">Signal</keyword>
<evidence type="ECO:0000259" key="3">
    <source>
        <dbReference type="Pfam" id="PF13403"/>
    </source>
</evidence>
<sequence>MSISITDTTTFPKLSQYAVLAGTGITPGPGIIVRNGYHGSSTVNVSTVNNIYGDGSPFGPRGFGLAGSAPQDAIDAQAELSILINNLLTTTIGALTAPARTDFTANSDNTVTLLPFVQNQLTTTTGLTGVKIVLDAQGYGGSAKFYITCPGTMVLNNIVSIKLVNGANSNNVYWYASDGITFTGTSPTNTAETGAVPGIFIAGKYFTTSDIINIAGRVFAHSQNIAFNSSGAIPFNGSGTYGSVVDTTPYSGASICFPRNTPINTDQGIMPIELIKPGVHTIDGQRIIAVPQSVQDFDDHLICLEKDSLGPDCPTARTLVSRNHAVLYKEKLVRAYDLLDDPELSGEDKVHKVPYSGELLFNILMDSYTTVTINNMVCETLHPDHHIAKLYQVNVSEHVPATASAY</sequence>
<evidence type="ECO:0000313" key="4">
    <source>
        <dbReference type="EMBL" id="QHS86066.1"/>
    </source>
</evidence>
<dbReference type="AlphaFoldDB" id="A0A6C0B1V4"/>